<dbReference type="RefSeq" id="WP_202246725.1">
    <property type="nucleotide sequence ID" value="NZ_JAESIY010000020.1"/>
</dbReference>
<organism evidence="2 3">
    <name type="scientific">Fulvivirga sediminis</name>
    <dbReference type="NCBI Taxonomy" id="2803949"/>
    <lineage>
        <taxon>Bacteria</taxon>
        <taxon>Pseudomonadati</taxon>
        <taxon>Bacteroidota</taxon>
        <taxon>Cytophagia</taxon>
        <taxon>Cytophagales</taxon>
        <taxon>Fulvivirgaceae</taxon>
        <taxon>Fulvivirga</taxon>
    </lineage>
</organism>
<dbReference type="PANTHER" id="PTHR41339">
    <property type="entry name" value="LIPL48"/>
    <property type="match status" value="1"/>
</dbReference>
<dbReference type="AlphaFoldDB" id="A0A937K2S7"/>
<protein>
    <recommendedName>
        <fullName evidence="4">T9SS C-terminal target domain-containing protein</fullName>
    </recommendedName>
</protein>
<evidence type="ECO:0000256" key="1">
    <source>
        <dbReference type="SAM" id="SignalP"/>
    </source>
</evidence>
<sequence length="454" mass="46909">MKNYNFQSLSLVIIALISSLFATSCQDELSDNQLKGEGTAEQAIITLSGSLTTQTLSSSNTYILDGFVRVPSGVTLSIPAGTVIKGLSGTLSGNPATGTAPGTLIVERGGKIYAEGSANNPVVFTSNKANPAAGDWGGIIVLGKAPVCYDGTTIIEGIPTGNGIDRGYGGNNSADDSGILRYVRIEYAGNVLVDGDETNGLTLGGVGSGTTLSHVEVYKGKDDGFEFFGGTVNADHLIAAYNVDDDFDTDQGYSGTIQYGIAIRDKDIFSSYPTGSFESNGDNDDATGCAYTNAKFYNFTVIGPIGPNTTSLSTAALAAYNSAAIIRDGSELDIYNSILVGYPNYQLELETPSAFGNTVNVEGVTLVSPSYNSFSAQCSNVANLGSTVSCLSAISSGTGRGSLVVLSGLKTKAWNPSSVLDFQPNSQKAGINGGFQGAIGATSTAGWNSGWEKF</sequence>
<dbReference type="PROSITE" id="PS51257">
    <property type="entry name" value="PROKAR_LIPOPROTEIN"/>
    <property type="match status" value="1"/>
</dbReference>
<comment type="caution">
    <text evidence="2">The sequence shown here is derived from an EMBL/GenBank/DDBJ whole genome shotgun (WGS) entry which is preliminary data.</text>
</comment>
<evidence type="ECO:0000313" key="2">
    <source>
        <dbReference type="EMBL" id="MBL3658931.1"/>
    </source>
</evidence>
<proteinExistence type="predicted"/>
<name>A0A937K2S7_9BACT</name>
<dbReference type="PANTHER" id="PTHR41339:SF1">
    <property type="entry name" value="SECRETED PROTEIN"/>
    <property type="match status" value="1"/>
</dbReference>
<feature type="signal peptide" evidence="1">
    <location>
        <begin position="1"/>
        <end position="22"/>
    </location>
</feature>
<reference evidence="2" key="1">
    <citation type="submission" date="2021-01" db="EMBL/GenBank/DDBJ databases">
        <title>Fulvivirga kasyanovii gen. nov., sp nov., a novel member of the phylum Bacteroidetes isolated from seawater in a mussel farm.</title>
        <authorList>
            <person name="Zhao L.-H."/>
            <person name="Wang Z.-J."/>
        </authorList>
    </citation>
    <scope>NUCLEOTIDE SEQUENCE</scope>
    <source>
        <strain evidence="2">2943</strain>
    </source>
</reference>
<dbReference type="EMBL" id="JAESIY010000020">
    <property type="protein sequence ID" value="MBL3658931.1"/>
    <property type="molecule type" value="Genomic_DNA"/>
</dbReference>
<accession>A0A937K2S7</accession>
<dbReference type="Proteomes" id="UP000659388">
    <property type="component" value="Unassembled WGS sequence"/>
</dbReference>
<keyword evidence="3" id="KW-1185">Reference proteome</keyword>
<gene>
    <name evidence="2" type="ORF">JL102_22485</name>
</gene>
<feature type="chain" id="PRO_5037014835" description="T9SS C-terminal target domain-containing protein" evidence="1">
    <location>
        <begin position="23"/>
        <end position="454"/>
    </location>
</feature>
<evidence type="ECO:0000313" key="3">
    <source>
        <dbReference type="Proteomes" id="UP000659388"/>
    </source>
</evidence>
<evidence type="ECO:0008006" key="4">
    <source>
        <dbReference type="Google" id="ProtNLM"/>
    </source>
</evidence>
<keyword evidence="1" id="KW-0732">Signal</keyword>